<dbReference type="STRING" id="1802593.A2172_01285"/>
<proteinExistence type="predicted"/>
<evidence type="ECO:0000256" key="1">
    <source>
        <dbReference type="SAM" id="Phobius"/>
    </source>
</evidence>
<dbReference type="PANTHER" id="PTHR34475:SF1">
    <property type="entry name" value="CYTOSKELETON PROTEIN RODZ"/>
    <property type="match status" value="1"/>
</dbReference>
<dbReference type="PANTHER" id="PTHR34475">
    <property type="match status" value="1"/>
</dbReference>
<comment type="caution">
    <text evidence="2">The sequence shown here is derived from an EMBL/GenBank/DDBJ whole genome shotgun (WGS) entry which is preliminary data.</text>
</comment>
<gene>
    <name evidence="2" type="ORF">A2172_01285</name>
</gene>
<keyword evidence="1" id="KW-0472">Membrane</keyword>
<dbReference type="InterPro" id="IPR013783">
    <property type="entry name" value="Ig-like_fold"/>
</dbReference>
<dbReference type="GO" id="GO:0003677">
    <property type="term" value="F:DNA binding"/>
    <property type="evidence" value="ECO:0007669"/>
    <property type="project" value="InterPro"/>
</dbReference>
<dbReference type="AlphaFoldDB" id="A0A1G1W9D9"/>
<organism evidence="2 3">
    <name type="scientific">Candidatus Woykebacteria bacterium RBG_13_40_15</name>
    <dbReference type="NCBI Taxonomy" id="1802593"/>
    <lineage>
        <taxon>Bacteria</taxon>
        <taxon>Candidatus Woykeibacteriota</taxon>
    </lineage>
</organism>
<dbReference type="Gene3D" id="1.10.260.40">
    <property type="entry name" value="lambda repressor-like DNA-binding domains"/>
    <property type="match status" value="1"/>
</dbReference>
<feature type="transmembrane region" description="Helical" evidence="1">
    <location>
        <begin position="99"/>
        <end position="118"/>
    </location>
</feature>
<dbReference type="EMBL" id="MHCP01000015">
    <property type="protein sequence ID" value="OGY24160.1"/>
    <property type="molecule type" value="Genomic_DNA"/>
</dbReference>
<reference evidence="2 3" key="1">
    <citation type="journal article" date="2016" name="Nat. Commun.">
        <title>Thousands of microbial genomes shed light on interconnected biogeochemical processes in an aquifer system.</title>
        <authorList>
            <person name="Anantharaman K."/>
            <person name="Brown C.T."/>
            <person name="Hug L.A."/>
            <person name="Sharon I."/>
            <person name="Castelle C.J."/>
            <person name="Probst A.J."/>
            <person name="Thomas B.C."/>
            <person name="Singh A."/>
            <person name="Wilkins M.J."/>
            <person name="Karaoz U."/>
            <person name="Brodie E.L."/>
            <person name="Williams K.H."/>
            <person name="Hubbard S.S."/>
            <person name="Banfield J.F."/>
        </authorList>
    </citation>
    <scope>NUCLEOTIDE SEQUENCE [LARGE SCALE GENOMIC DNA]</scope>
</reference>
<evidence type="ECO:0000313" key="2">
    <source>
        <dbReference type="EMBL" id="OGY24160.1"/>
    </source>
</evidence>
<keyword evidence="1" id="KW-0812">Transmembrane</keyword>
<dbReference type="Gene3D" id="2.60.40.10">
    <property type="entry name" value="Immunoglobulins"/>
    <property type="match status" value="1"/>
</dbReference>
<accession>A0A1G1W9D9</accession>
<protein>
    <submittedName>
        <fullName evidence="2">Uncharacterized protein</fullName>
    </submittedName>
</protein>
<sequence>MRTVGEILSEARNKRNLSYEQVEKETKIRKKIIKILEESDWSSLPPTYIKGLLKNYSSYLGLEEKRILAFFRREYDEKKSLSGVKPVAKLRTGFRFTPGVVTAFLFGLVTLAVVWYLFSQYQSFTAPPKLEILEPKDNIKISSMEVNVVGRTWSDSILKINGETVQVSPGGTFSVAVGLKEGNNTLTITAANRFGKISKVTRTILVELTKQKTSTSSSEKNLSLTLQILNKSTFVTVEGDGKVFFEGLMLANTKKEFTAKEKIKIKTENGATTKVVIDGQELILGKEGEKVEKDFTL</sequence>
<dbReference type="Pfam" id="PF13413">
    <property type="entry name" value="HTH_25"/>
    <property type="match status" value="1"/>
</dbReference>
<dbReference type="InterPro" id="IPR050400">
    <property type="entry name" value="Bact_Cytoskel_RodZ"/>
</dbReference>
<keyword evidence="1" id="KW-1133">Transmembrane helix</keyword>
<evidence type="ECO:0000313" key="3">
    <source>
        <dbReference type="Proteomes" id="UP000176631"/>
    </source>
</evidence>
<dbReference type="Pfam" id="PF09136">
    <property type="entry name" value="Glucodextran_B"/>
    <property type="match status" value="1"/>
</dbReference>
<dbReference type="Proteomes" id="UP000176631">
    <property type="component" value="Unassembled WGS sequence"/>
</dbReference>
<dbReference type="InterPro" id="IPR010982">
    <property type="entry name" value="Lambda_DNA-bd_dom_sf"/>
</dbReference>
<name>A0A1G1W9D9_9BACT</name>